<dbReference type="SUPFAM" id="SSF51182">
    <property type="entry name" value="RmlC-like cupins"/>
    <property type="match status" value="1"/>
</dbReference>
<dbReference type="InterPro" id="IPR011051">
    <property type="entry name" value="RmlC_Cupin_sf"/>
</dbReference>
<dbReference type="WBParaSite" id="HPBE_0001893101-mRNA-1">
    <property type="protein sequence ID" value="HPBE_0001893101-mRNA-1"/>
    <property type="gene ID" value="HPBE_0001893101"/>
</dbReference>
<protein>
    <submittedName>
        <fullName evidence="9">3-hydroxyanthranilate 3,4-dioxygenase</fullName>
    </submittedName>
</protein>
<dbReference type="InterPro" id="IPR014710">
    <property type="entry name" value="RmlC-like_jellyroll"/>
</dbReference>
<dbReference type="GO" id="GO:0005506">
    <property type="term" value="F:iron ion binding"/>
    <property type="evidence" value="ECO:0007669"/>
    <property type="project" value="InterPro"/>
</dbReference>
<keyword evidence="7" id="KW-0408">Iron</keyword>
<dbReference type="GO" id="GO:0000334">
    <property type="term" value="F:3-hydroxyanthranilate 3,4-dioxygenase activity"/>
    <property type="evidence" value="ECO:0007669"/>
    <property type="project" value="InterPro"/>
</dbReference>
<dbReference type="PANTHER" id="PTHR15497">
    <property type="entry name" value="3-HYDROXYANTHRANILATE 3,4-DIOXYGENASE"/>
    <property type="match status" value="1"/>
</dbReference>
<dbReference type="GO" id="GO:0046874">
    <property type="term" value="P:quinolinate metabolic process"/>
    <property type="evidence" value="ECO:0007669"/>
    <property type="project" value="TreeGrafter"/>
</dbReference>
<reference evidence="9" key="1">
    <citation type="submission" date="2019-09" db="UniProtKB">
        <authorList>
            <consortium name="WormBaseParasite"/>
        </authorList>
    </citation>
    <scope>IDENTIFICATION</scope>
</reference>
<evidence type="ECO:0000256" key="1">
    <source>
        <dbReference type="ARBA" id="ARBA00001954"/>
    </source>
</evidence>
<evidence type="ECO:0000256" key="2">
    <source>
        <dbReference type="ARBA" id="ARBA00002752"/>
    </source>
</evidence>
<comment type="cofactor">
    <cofactor evidence="1">
        <name>Fe(2+)</name>
        <dbReference type="ChEBI" id="CHEBI:29033"/>
    </cofactor>
</comment>
<dbReference type="Proteomes" id="UP000050761">
    <property type="component" value="Unassembled WGS sequence"/>
</dbReference>
<dbReference type="PANTHER" id="PTHR15497:SF1">
    <property type="entry name" value="3-HYDROXYANTHRANILATE 3,4-DIOXYGENASE"/>
    <property type="match status" value="1"/>
</dbReference>
<evidence type="ECO:0000313" key="9">
    <source>
        <dbReference type="WBParaSite" id="HPBE_0001893101-mRNA-1"/>
    </source>
</evidence>
<evidence type="ECO:0000256" key="4">
    <source>
        <dbReference type="ARBA" id="ARBA00022723"/>
    </source>
</evidence>
<dbReference type="Gene3D" id="2.60.120.10">
    <property type="entry name" value="Jelly Rolls"/>
    <property type="match status" value="1"/>
</dbReference>
<dbReference type="CDD" id="cd06123">
    <property type="entry name" value="cupin_HAO"/>
    <property type="match status" value="1"/>
</dbReference>
<evidence type="ECO:0000313" key="8">
    <source>
        <dbReference type="Proteomes" id="UP000050761"/>
    </source>
</evidence>
<organism evidence="8 9">
    <name type="scientific">Heligmosomoides polygyrus</name>
    <name type="common">Parasitic roundworm</name>
    <dbReference type="NCBI Taxonomy" id="6339"/>
    <lineage>
        <taxon>Eukaryota</taxon>
        <taxon>Metazoa</taxon>
        <taxon>Ecdysozoa</taxon>
        <taxon>Nematoda</taxon>
        <taxon>Chromadorea</taxon>
        <taxon>Rhabditida</taxon>
        <taxon>Rhabditina</taxon>
        <taxon>Rhabditomorpha</taxon>
        <taxon>Strongyloidea</taxon>
        <taxon>Heligmosomidae</taxon>
        <taxon>Heligmosomoides</taxon>
    </lineage>
</organism>
<dbReference type="AlphaFoldDB" id="A0A183GAA4"/>
<accession>A0A183GAA4</accession>
<keyword evidence="4" id="KW-0479">Metal-binding</keyword>
<keyword evidence="5" id="KW-0223">Dioxygenase</keyword>
<proteinExistence type="predicted"/>
<comment type="function">
    <text evidence="2">Catalyzes the oxidative ring opening of 3-hydroxyanthranilate to 2-amino-3-carboxymuconate semialdehyde, which spontaneously cyclizes to quinolinate.</text>
</comment>
<sequence length="318" mass="35892">LWLRFLTIVNPVSAPLDVDVQAPLLISCDDGLQPTTRALVREQLSGHLSTSLTVVFGKRAFVSMFSDQLKLFFVGGPNSRKDYHLEEGEEFFYQKTGDMVLKVIERGVPRDVVIREGEIFLLPSRVEHSPQRFPDTIGFVVERSRDNTEFDCVRYFVGSTTERLFERWFHLNDVVRDLPPLIRAFLSSEENNAGLTYECKYLPKGLACTQAVLGIPGPNSFRVNAPYEPIPVTLPKPIKLREFISNNANLLQYAGSAYLLSVLVAKTIFTCFSRNGPVQIYGAPDYSTDVYLYGVGNYSIESHDVELLIWTMVSDFVS</sequence>
<keyword evidence="8" id="KW-1185">Reference proteome</keyword>
<dbReference type="Pfam" id="PF06052">
    <property type="entry name" value="3-HAO"/>
    <property type="match status" value="1"/>
</dbReference>
<evidence type="ECO:0000256" key="6">
    <source>
        <dbReference type="ARBA" id="ARBA00023002"/>
    </source>
</evidence>
<evidence type="ECO:0000256" key="3">
    <source>
        <dbReference type="ARBA" id="ARBA00022642"/>
    </source>
</evidence>
<evidence type="ECO:0000256" key="5">
    <source>
        <dbReference type="ARBA" id="ARBA00022964"/>
    </source>
</evidence>
<name>A0A183GAA4_HELPZ</name>
<evidence type="ECO:0000256" key="7">
    <source>
        <dbReference type="ARBA" id="ARBA00023004"/>
    </source>
</evidence>
<dbReference type="InterPro" id="IPR010329">
    <property type="entry name" value="3hydroanth_dOase"/>
</dbReference>
<dbReference type="GO" id="GO:0034354">
    <property type="term" value="P:'de novo' NAD+ biosynthetic process from L-tryptophan"/>
    <property type="evidence" value="ECO:0007669"/>
    <property type="project" value="TreeGrafter"/>
</dbReference>
<keyword evidence="3" id="KW-0662">Pyridine nucleotide biosynthesis</keyword>
<dbReference type="GO" id="GO:0005737">
    <property type="term" value="C:cytoplasm"/>
    <property type="evidence" value="ECO:0007669"/>
    <property type="project" value="TreeGrafter"/>
</dbReference>
<keyword evidence="6" id="KW-0560">Oxidoreductase</keyword>